<dbReference type="EMBL" id="FNCO01000014">
    <property type="protein sequence ID" value="SDI56233.1"/>
    <property type="molecule type" value="Genomic_DNA"/>
</dbReference>
<dbReference type="RefSeq" id="WP_074756475.1">
    <property type="nucleotide sequence ID" value="NZ_FNCO01000014.1"/>
</dbReference>
<dbReference type="AlphaFoldDB" id="A0A1G8LKR7"/>
<keyword evidence="2" id="KW-1185">Reference proteome</keyword>
<protein>
    <submittedName>
        <fullName evidence="1">Uncharacterized protein</fullName>
    </submittedName>
</protein>
<reference evidence="2" key="1">
    <citation type="submission" date="2016-10" db="EMBL/GenBank/DDBJ databases">
        <authorList>
            <person name="Varghese N."/>
            <person name="Submissions S."/>
        </authorList>
    </citation>
    <scope>NUCLEOTIDE SEQUENCE [LARGE SCALE GENOMIC DNA]</scope>
    <source>
        <strain evidence="2">ATCC 700689</strain>
    </source>
</reference>
<name>A0A1G8LKR7_9PSED</name>
<proteinExistence type="predicted"/>
<accession>A0A1G8LKR7</accession>
<gene>
    <name evidence="1" type="ORF">SAMN05216605_114173</name>
</gene>
<sequence length="66" mass="7520">MRHPMLASPTSCAYRFAVYSGAYKFDLTAEPEQPQALFADQEIAKAYASGKWPTTYEVIDLWEPYP</sequence>
<dbReference type="Proteomes" id="UP000182894">
    <property type="component" value="Unassembled WGS sequence"/>
</dbReference>
<evidence type="ECO:0000313" key="1">
    <source>
        <dbReference type="EMBL" id="SDI56233.1"/>
    </source>
</evidence>
<organism evidence="1 2">
    <name type="scientific">Pseudomonas abietaniphila</name>
    <dbReference type="NCBI Taxonomy" id="89065"/>
    <lineage>
        <taxon>Bacteria</taxon>
        <taxon>Pseudomonadati</taxon>
        <taxon>Pseudomonadota</taxon>
        <taxon>Gammaproteobacteria</taxon>
        <taxon>Pseudomonadales</taxon>
        <taxon>Pseudomonadaceae</taxon>
        <taxon>Pseudomonas</taxon>
    </lineage>
</organism>
<dbReference type="OrthoDB" id="6965579at2"/>
<dbReference type="STRING" id="89065.SAMN05216605_114173"/>
<evidence type="ECO:0000313" key="2">
    <source>
        <dbReference type="Proteomes" id="UP000182894"/>
    </source>
</evidence>